<protein>
    <submittedName>
        <fullName evidence="2">GNAT family N-acetyltransferase</fullName>
    </submittedName>
</protein>
<sequence>MKYKIRRAKRHELDIMIEWAADEGWNPGLYDAESFHSADPKGYFLGFLDNEPISSISAVSYGGKFGILGFYIVKPDFRGKGYGVKIWRQALKYLDGQNIGLDGVISQQDNYKKSGFKLAYRNIRYEGKSSGISNKDPKIVKIDKIPFDQLLNYDNHFFPVTRDRFLRKWIRQPESLAIGFMENNKLNGYGMIRKCRTGYKIGPLFADSQEIAEKIFEELQSFMDQGTKFFLDVPEINIKAVKLAEKAGMKAMFETARMYSKFAPELPLNKVFGVTTFELG</sequence>
<evidence type="ECO:0000313" key="3">
    <source>
        <dbReference type="Proteomes" id="UP000177396"/>
    </source>
</evidence>
<keyword evidence="2" id="KW-0808">Transferase</keyword>
<dbReference type="InterPro" id="IPR016181">
    <property type="entry name" value="Acyl_CoA_acyltransferase"/>
</dbReference>
<dbReference type="Gene3D" id="3.40.630.30">
    <property type="match status" value="1"/>
</dbReference>
<dbReference type="InterPro" id="IPR052729">
    <property type="entry name" value="Acyl/Acetyltrans_Enzymes"/>
</dbReference>
<dbReference type="PROSITE" id="PS51186">
    <property type="entry name" value="GNAT"/>
    <property type="match status" value="2"/>
</dbReference>
<feature type="domain" description="N-acetyltransferase" evidence="1">
    <location>
        <begin position="137"/>
        <end position="269"/>
    </location>
</feature>
<dbReference type="PANTHER" id="PTHR47237">
    <property type="entry name" value="SLL0310 PROTEIN"/>
    <property type="match status" value="1"/>
</dbReference>
<evidence type="ECO:0000259" key="1">
    <source>
        <dbReference type="PROSITE" id="PS51186"/>
    </source>
</evidence>
<dbReference type="InterPro" id="IPR000182">
    <property type="entry name" value="GNAT_dom"/>
</dbReference>
<dbReference type="PANTHER" id="PTHR47237:SF1">
    <property type="entry name" value="SLL0310 PROTEIN"/>
    <property type="match status" value="1"/>
</dbReference>
<organism evidence="2 3">
    <name type="scientific">Candidatus Gottesmanbacteria bacterium RBG_16_38_7b</name>
    <dbReference type="NCBI Taxonomy" id="1798372"/>
    <lineage>
        <taxon>Bacteria</taxon>
        <taxon>Candidatus Gottesmaniibacteriota</taxon>
    </lineage>
</organism>
<dbReference type="SUPFAM" id="SSF55729">
    <property type="entry name" value="Acyl-CoA N-acyltransferases (Nat)"/>
    <property type="match status" value="1"/>
</dbReference>
<dbReference type="Pfam" id="PF18014">
    <property type="entry name" value="Acetyltransf_18"/>
    <property type="match status" value="1"/>
</dbReference>
<gene>
    <name evidence="2" type="ORF">A2153_00845</name>
</gene>
<dbReference type="AlphaFoldDB" id="A0A1F5YGY0"/>
<proteinExistence type="predicted"/>
<dbReference type="Gene3D" id="3.40.630.90">
    <property type="match status" value="1"/>
</dbReference>
<evidence type="ECO:0000313" key="2">
    <source>
        <dbReference type="EMBL" id="OGF99414.1"/>
    </source>
</evidence>
<reference evidence="2 3" key="1">
    <citation type="journal article" date="2016" name="Nat. Commun.">
        <title>Thousands of microbial genomes shed light on interconnected biogeochemical processes in an aquifer system.</title>
        <authorList>
            <person name="Anantharaman K."/>
            <person name="Brown C.T."/>
            <person name="Hug L.A."/>
            <person name="Sharon I."/>
            <person name="Castelle C.J."/>
            <person name="Probst A.J."/>
            <person name="Thomas B.C."/>
            <person name="Singh A."/>
            <person name="Wilkins M.J."/>
            <person name="Karaoz U."/>
            <person name="Brodie E.L."/>
            <person name="Williams K.H."/>
            <person name="Hubbard S.S."/>
            <person name="Banfield J.F."/>
        </authorList>
    </citation>
    <scope>NUCLEOTIDE SEQUENCE [LARGE SCALE GENOMIC DNA]</scope>
</reference>
<dbReference type="Pfam" id="PF00583">
    <property type="entry name" value="Acetyltransf_1"/>
    <property type="match status" value="1"/>
</dbReference>
<accession>A0A1F5YGY0</accession>
<feature type="domain" description="N-acetyltransferase" evidence="1">
    <location>
        <begin position="3"/>
        <end position="139"/>
    </location>
</feature>
<name>A0A1F5YGY0_9BACT</name>
<dbReference type="InterPro" id="IPR041496">
    <property type="entry name" value="YitH/HolE_GNAT"/>
</dbReference>
<comment type="caution">
    <text evidence="2">The sequence shown here is derived from an EMBL/GenBank/DDBJ whole genome shotgun (WGS) entry which is preliminary data.</text>
</comment>
<dbReference type="Proteomes" id="UP000177396">
    <property type="component" value="Unassembled WGS sequence"/>
</dbReference>
<dbReference type="GO" id="GO:0016747">
    <property type="term" value="F:acyltransferase activity, transferring groups other than amino-acyl groups"/>
    <property type="evidence" value="ECO:0007669"/>
    <property type="project" value="InterPro"/>
</dbReference>
<dbReference type="EMBL" id="MFJB01000063">
    <property type="protein sequence ID" value="OGF99414.1"/>
    <property type="molecule type" value="Genomic_DNA"/>
</dbReference>
<dbReference type="CDD" id="cd04301">
    <property type="entry name" value="NAT_SF"/>
    <property type="match status" value="1"/>
</dbReference>